<dbReference type="KEGG" id="fld:ABNE31_08205"/>
<sequence length="281" mass="32780">MTKTAKEYLSDILILNLEKTEFEWLMDAIAQVVDAKSRKDLYMTYSLSTSKIKDAPIHDFGEKDFQWRSYLEQQNASTLEMSRILLLLSVLESDEVFLKPVQQLIQISDKTELETFLKYLVLLPKSEHFKFAAVEALRTNIATVFNAISQHNPYPARYFTNAEWNQMYLKAAFMQQDLKKIPDVDNMANKDLTRIVSDYAHERWAASRDIDPMFWRPVSPFLEGALIEDMERLFQSENEREQKAATLVCFHSDTEAGKKLLKTHNTHLEQVEKGELTWKNL</sequence>
<dbReference type="AlphaFoldDB" id="A0AAU7N2U2"/>
<dbReference type="EMBL" id="CP157804">
    <property type="protein sequence ID" value="XBQ24880.1"/>
    <property type="molecule type" value="Genomic_DNA"/>
</dbReference>
<proteinExistence type="predicted"/>
<dbReference type="RefSeq" id="WP_349352991.1">
    <property type="nucleotide sequence ID" value="NZ_CP157804.1"/>
</dbReference>
<dbReference type="InterPro" id="IPR047715">
    <property type="entry name" value="EboA_dom"/>
</dbReference>
<accession>A0AAU7N2U2</accession>
<name>A0AAU7N2U2_9FLAO</name>
<dbReference type="NCBIfam" id="NF035938">
    <property type="entry name" value="EboA_domain"/>
    <property type="match status" value="1"/>
</dbReference>
<organism evidence="1">
    <name type="scientific">Flagellimonas sp. MMG031</name>
    <dbReference type="NCBI Taxonomy" id="3158549"/>
    <lineage>
        <taxon>Bacteria</taxon>
        <taxon>Pseudomonadati</taxon>
        <taxon>Bacteroidota</taxon>
        <taxon>Flavobacteriia</taxon>
        <taxon>Flavobacteriales</taxon>
        <taxon>Flavobacteriaceae</taxon>
        <taxon>Flagellimonas</taxon>
    </lineage>
</organism>
<evidence type="ECO:0000313" key="1">
    <source>
        <dbReference type="EMBL" id="XBQ24880.1"/>
    </source>
</evidence>
<gene>
    <name evidence="1" type="ORF">ABNE31_08205</name>
</gene>
<protein>
    <submittedName>
        <fullName evidence="1">EboA domain-containing protein</fullName>
    </submittedName>
</protein>
<reference evidence="1" key="1">
    <citation type="submission" date="2024-05" db="EMBL/GenBank/DDBJ databases">
        <title>Draft Genome Sequences of Flagellimonas sp. MMG031 and Marinobacter sp. MMG032 Isolated from the dinoflagellate Symbiodinium pilosum.</title>
        <authorList>
            <person name="Shikuma N.J."/>
            <person name="Farrell M.V."/>
        </authorList>
    </citation>
    <scope>NUCLEOTIDE SEQUENCE</scope>
    <source>
        <strain evidence="1">MMG031</strain>
    </source>
</reference>